<dbReference type="AlphaFoldDB" id="A0A2I2KY63"/>
<organism evidence="7 8">
    <name type="scientific">Frankia canadensis</name>
    <dbReference type="NCBI Taxonomy" id="1836972"/>
    <lineage>
        <taxon>Bacteria</taxon>
        <taxon>Bacillati</taxon>
        <taxon>Actinomycetota</taxon>
        <taxon>Actinomycetes</taxon>
        <taxon>Frankiales</taxon>
        <taxon>Frankiaceae</taxon>
        <taxon>Frankia</taxon>
    </lineage>
</organism>
<reference evidence="7 8" key="1">
    <citation type="submission" date="2017-06" db="EMBL/GenBank/DDBJ databases">
        <authorList>
            <person name="Kim H.J."/>
            <person name="Triplett B.A."/>
        </authorList>
    </citation>
    <scope>NUCLEOTIDE SEQUENCE [LARGE SCALE GENOMIC DNA]</scope>
    <source>
        <strain evidence="7">FRACA_ARgP5</strain>
    </source>
</reference>
<accession>A0A2I2KY63</accession>
<proteinExistence type="inferred from homology"/>
<dbReference type="RefSeq" id="WP_165818585.1">
    <property type="nucleotide sequence ID" value="NZ_FZMO01000434.1"/>
</dbReference>
<dbReference type="PRINTS" id="PR00337">
    <property type="entry name" value="LEUILEVALBP"/>
</dbReference>
<feature type="chain" id="PRO_5038841087" description="Leucine-binding protein domain-containing protein" evidence="5">
    <location>
        <begin position="22"/>
        <end position="398"/>
    </location>
</feature>
<dbReference type="EMBL" id="FZMO01000434">
    <property type="protein sequence ID" value="SNQ50597.1"/>
    <property type="molecule type" value="Genomic_DNA"/>
</dbReference>
<keyword evidence="4" id="KW-0029">Amino-acid transport</keyword>
<evidence type="ECO:0000256" key="1">
    <source>
        <dbReference type="ARBA" id="ARBA00010062"/>
    </source>
</evidence>
<dbReference type="InterPro" id="IPR028082">
    <property type="entry name" value="Peripla_BP_I"/>
</dbReference>
<keyword evidence="8" id="KW-1185">Reference proteome</keyword>
<dbReference type="PROSITE" id="PS51257">
    <property type="entry name" value="PROKAR_LIPOPROTEIN"/>
    <property type="match status" value="1"/>
</dbReference>
<protein>
    <recommendedName>
        <fullName evidence="6">Leucine-binding protein domain-containing protein</fullName>
    </recommendedName>
</protein>
<evidence type="ECO:0000256" key="5">
    <source>
        <dbReference type="SAM" id="SignalP"/>
    </source>
</evidence>
<comment type="similarity">
    <text evidence="1">Belongs to the leucine-binding protein family.</text>
</comment>
<dbReference type="Gene3D" id="3.40.50.2300">
    <property type="match status" value="2"/>
</dbReference>
<evidence type="ECO:0000256" key="3">
    <source>
        <dbReference type="ARBA" id="ARBA00022729"/>
    </source>
</evidence>
<dbReference type="InterPro" id="IPR000709">
    <property type="entry name" value="Leu_Ile_Val-bd"/>
</dbReference>
<keyword evidence="3 5" id="KW-0732">Signal</keyword>
<evidence type="ECO:0000313" key="7">
    <source>
        <dbReference type="EMBL" id="SNQ50597.1"/>
    </source>
</evidence>
<feature type="signal peptide" evidence="5">
    <location>
        <begin position="1"/>
        <end position="21"/>
    </location>
</feature>
<keyword evidence="2" id="KW-0813">Transport</keyword>
<name>A0A2I2KY63_9ACTN</name>
<dbReference type="InterPro" id="IPR051010">
    <property type="entry name" value="BCAA_transport"/>
</dbReference>
<gene>
    <name evidence="7" type="ORF">FRACA_490029</name>
</gene>
<dbReference type="SUPFAM" id="SSF53822">
    <property type="entry name" value="Periplasmic binding protein-like I"/>
    <property type="match status" value="1"/>
</dbReference>
<dbReference type="GO" id="GO:0006865">
    <property type="term" value="P:amino acid transport"/>
    <property type="evidence" value="ECO:0007669"/>
    <property type="project" value="UniProtKB-KW"/>
</dbReference>
<evidence type="ECO:0000256" key="2">
    <source>
        <dbReference type="ARBA" id="ARBA00022448"/>
    </source>
</evidence>
<feature type="domain" description="Leucine-binding protein" evidence="6">
    <location>
        <begin position="38"/>
        <end position="378"/>
    </location>
</feature>
<evidence type="ECO:0000313" key="8">
    <source>
        <dbReference type="Proteomes" id="UP000234331"/>
    </source>
</evidence>
<evidence type="ECO:0000256" key="4">
    <source>
        <dbReference type="ARBA" id="ARBA00022970"/>
    </source>
</evidence>
<sequence>MRHRARTATCLLAASVAILTAACGSSGSSGGSAAGDVLKITYIADTSGPGAFYGKDYVAGAEYAVDQVNAEGGVGGRTLDLEVVDSASDQQTAVGAMTKAVKSDSSAVMYALLSQNALAMAPIAQRSKVPFIVGQSGVDGIAEAGDYVYRTTTSEGRFYEAMLSTLHDQGASSTAILYASDNPTAVTNATKTIPAIAEKLGMTITETVPVKTADTDYSQPASRIADSSPDVVADLTFGPAVTTSIQALREAGFDGPLYGTSALGAGALKPAGAAAKDTYYPSVFIPSPKLPWASGTSFLSEYQKATGSAPSFSAAGGHDQVMFLVAALQEIGEGDVTRESVKDALASVAGKGFVGATGDPVRFVDRAAVTPGVLVRWDGEAETVAPDQPSPLLAAYTG</sequence>
<dbReference type="InterPro" id="IPR028081">
    <property type="entry name" value="Leu-bd"/>
</dbReference>
<dbReference type="PANTHER" id="PTHR30483:SF6">
    <property type="entry name" value="PERIPLASMIC BINDING PROTEIN OF ABC TRANSPORTER FOR NATURAL AMINO ACIDS"/>
    <property type="match status" value="1"/>
</dbReference>
<dbReference type="Pfam" id="PF13458">
    <property type="entry name" value="Peripla_BP_6"/>
    <property type="match status" value="1"/>
</dbReference>
<evidence type="ECO:0000259" key="6">
    <source>
        <dbReference type="Pfam" id="PF13458"/>
    </source>
</evidence>
<dbReference type="PANTHER" id="PTHR30483">
    <property type="entry name" value="LEUCINE-SPECIFIC-BINDING PROTEIN"/>
    <property type="match status" value="1"/>
</dbReference>
<dbReference type="Proteomes" id="UP000234331">
    <property type="component" value="Unassembled WGS sequence"/>
</dbReference>